<gene>
    <name evidence="1" type="ORF">D8S82_00710</name>
</gene>
<accession>A0A544W8I6</accession>
<protein>
    <submittedName>
        <fullName evidence="1">Uncharacterized protein</fullName>
    </submittedName>
</protein>
<evidence type="ECO:0000313" key="2">
    <source>
        <dbReference type="Proteomes" id="UP000315759"/>
    </source>
</evidence>
<comment type="caution">
    <text evidence="1">The sequence shown here is derived from an EMBL/GenBank/DDBJ whole genome shotgun (WGS) entry which is preliminary data.</text>
</comment>
<dbReference type="Proteomes" id="UP000315759">
    <property type="component" value="Unassembled WGS sequence"/>
</dbReference>
<dbReference type="EMBL" id="VIFX01000001">
    <property type="protein sequence ID" value="TQR88561.1"/>
    <property type="molecule type" value="Genomic_DNA"/>
</dbReference>
<name>A0A544W8I6_9MYCO</name>
<dbReference type="RefSeq" id="WP_142549878.1">
    <property type="nucleotide sequence ID" value="NZ_VIFX01000001.1"/>
</dbReference>
<evidence type="ECO:0000313" key="1">
    <source>
        <dbReference type="EMBL" id="TQR88561.1"/>
    </source>
</evidence>
<dbReference type="AlphaFoldDB" id="A0A544W8I6"/>
<sequence>MFWDRDADKGRCAAGGGHNAQGFMFVLPSNRPETAVGQTAWRYCRKCRGIYFNGFDTHGVCPGGGAHGRLRPNADGSRTDPNYLLNHDLPEGETATSQRTWFFCRKCFGLFYGGFPSQGVCAAGGGHDREGSFEFMLAHAPVASTGFGDDNVAIPVNE</sequence>
<organism evidence="1 2">
    <name type="scientific">Mycolicibacterium hodleri</name>
    <dbReference type="NCBI Taxonomy" id="49897"/>
    <lineage>
        <taxon>Bacteria</taxon>
        <taxon>Bacillati</taxon>
        <taxon>Actinomycetota</taxon>
        <taxon>Actinomycetes</taxon>
        <taxon>Mycobacteriales</taxon>
        <taxon>Mycobacteriaceae</taxon>
        <taxon>Mycolicibacterium</taxon>
    </lineage>
</organism>
<keyword evidence="2" id="KW-1185">Reference proteome</keyword>
<reference evidence="1 2" key="1">
    <citation type="submission" date="2018-10" db="EMBL/GenBank/DDBJ databases">
        <title>Draft genome of Mycobacterium hodleri strain B.</title>
        <authorList>
            <person name="Amande T.J."/>
            <person name="Mcgenity T.J."/>
        </authorList>
    </citation>
    <scope>NUCLEOTIDE SEQUENCE [LARGE SCALE GENOMIC DNA]</scope>
    <source>
        <strain evidence="1 2">B</strain>
    </source>
</reference>
<proteinExistence type="predicted"/>